<proteinExistence type="predicted"/>
<dbReference type="Proteomes" id="UP000509548">
    <property type="component" value="Chromosome 2"/>
</dbReference>
<evidence type="ECO:0000256" key="1">
    <source>
        <dbReference type="SAM" id="MobiDB-lite"/>
    </source>
</evidence>
<sequence length="77" mass="7905">MQSTGNTTMSAPGNVAASSPLRSSMPPSCTVISPPADSTTRLIAAFEPGLPPTYTIRMRSRIASEAERPDGSSPAVA</sequence>
<evidence type="ECO:0000313" key="3">
    <source>
        <dbReference type="Proteomes" id="UP000509548"/>
    </source>
</evidence>
<gene>
    <name evidence="2" type="ORF">A9O66_28850</name>
</gene>
<protein>
    <submittedName>
        <fullName evidence="2">Uncharacterized protein</fullName>
    </submittedName>
</protein>
<evidence type="ECO:0000313" key="2">
    <source>
        <dbReference type="EMBL" id="QLB66257.1"/>
    </source>
</evidence>
<name>A0A9Q6WPJ1_9BURK</name>
<dbReference type="EMBL" id="CP015959">
    <property type="protein sequence ID" value="QLB66257.1"/>
    <property type="molecule type" value="Genomic_DNA"/>
</dbReference>
<reference evidence="2 3" key="1">
    <citation type="journal article" date="2014" name="Genome Announc.">
        <title>Draft Genome Sequence of the Haloacid-Degrading Burkholderia caribensis Strain MBA4.</title>
        <authorList>
            <person name="Pan Y."/>
            <person name="Kong K.F."/>
            <person name="Tsang J.S."/>
        </authorList>
    </citation>
    <scope>NUCLEOTIDE SEQUENCE [LARGE SCALE GENOMIC DNA]</scope>
    <source>
        <strain evidence="2 3">852011</strain>
    </source>
</reference>
<feature type="region of interest" description="Disordered" evidence="1">
    <location>
        <begin position="1"/>
        <end position="34"/>
    </location>
</feature>
<dbReference type="AlphaFoldDB" id="A0A9Q6WPJ1"/>
<accession>A0A9Q6WPJ1</accession>
<organism evidence="2 3">
    <name type="scientific">Paraburkholderia caribensis</name>
    <dbReference type="NCBI Taxonomy" id="75105"/>
    <lineage>
        <taxon>Bacteria</taxon>
        <taxon>Pseudomonadati</taxon>
        <taxon>Pseudomonadota</taxon>
        <taxon>Betaproteobacteria</taxon>
        <taxon>Burkholderiales</taxon>
        <taxon>Burkholderiaceae</taxon>
        <taxon>Paraburkholderia</taxon>
    </lineage>
</organism>